<proteinExistence type="predicted"/>
<keyword evidence="3" id="KW-1185">Reference proteome</keyword>
<comment type="caution">
    <text evidence="2">The sequence shown here is derived from an EMBL/GenBank/DDBJ whole genome shotgun (WGS) entry which is preliminary data.</text>
</comment>
<dbReference type="GeneID" id="70177317"/>
<dbReference type="RefSeq" id="XP_046018499.1">
    <property type="nucleotide sequence ID" value="XM_046147771.1"/>
</dbReference>
<evidence type="ECO:0000313" key="3">
    <source>
        <dbReference type="Proteomes" id="UP000756346"/>
    </source>
</evidence>
<evidence type="ECO:0000256" key="1">
    <source>
        <dbReference type="SAM" id="MobiDB-lite"/>
    </source>
</evidence>
<feature type="compositionally biased region" description="Basic and acidic residues" evidence="1">
    <location>
        <begin position="163"/>
        <end position="174"/>
    </location>
</feature>
<organism evidence="2 3">
    <name type="scientific">Microdochium trichocladiopsis</name>
    <dbReference type="NCBI Taxonomy" id="1682393"/>
    <lineage>
        <taxon>Eukaryota</taxon>
        <taxon>Fungi</taxon>
        <taxon>Dikarya</taxon>
        <taxon>Ascomycota</taxon>
        <taxon>Pezizomycotina</taxon>
        <taxon>Sordariomycetes</taxon>
        <taxon>Xylariomycetidae</taxon>
        <taxon>Xylariales</taxon>
        <taxon>Microdochiaceae</taxon>
        <taxon>Microdochium</taxon>
    </lineage>
</organism>
<reference evidence="2" key="1">
    <citation type="journal article" date="2021" name="Nat. Commun.">
        <title>Genetic determinants of endophytism in the Arabidopsis root mycobiome.</title>
        <authorList>
            <person name="Mesny F."/>
            <person name="Miyauchi S."/>
            <person name="Thiergart T."/>
            <person name="Pickel B."/>
            <person name="Atanasova L."/>
            <person name="Karlsson M."/>
            <person name="Huettel B."/>
            <person name="Barry K.W."/>
            <person name="Haridas S."/>
            <person name="Chen C."/>
            <person name="Bauer D."/>
            <person name="Andreopoulos W."/>
            <person name="Pangilinan J."/>
            <person name="LaButti K."/>
            <person name="Riley R."/>
            <person name="Lipzen A."/>
            <person name="Clum A."/>
            <person name="Drula E."/>
            <person name="Henrissat B."/>
            <person name="Kohler A."/>
            <person name="Grigoriev I.V."/>
            <person name="Martin F.M."/>
            <person name="Hacquard S."/>
        </authorList>
    </citation>
    <scope>NUCLEOTIDE SEQUENCE</scope>
    <source>
        <strain evidence="2">MPI-CAGE-CH-0230</strain>
    </source>
</reference>
<protein>
    <submittedName>
        <fullName evidence="2">Uncharacterized protein</fullName>
    </submittedName>
</protein>
<feature type="compositionally biased region" description="Low complexity" evidence="1">
    <location>
        <begin position="74"/>
        <end position="112"/>
    </location>
</feature>
<feature type="compositionally biased region" description="Basic residues" evidence="1">
    <location>
        <begin position="293"/>
        <end position="303"/>
    </location>
</feature>
<dbReference type="Proteomes" id="UP000756346">
    <property type="component" value="Unassembled WGS sequence"/>
</dbReference>
<sequence>MAPPTSSKGSNPAPDFNLFMNKIQMQVEASKNSLQLLQQHRAAAAAFTARRTATAAAATQQSGPAGSTAGGGSFSSLQKASTSTTAAAATTTVARGPKSQQQQADRLAQLAAEEAEFADDRASDVNAGVGFARPKGSGLIPGMTGDAARDRDTKALRGRLLGGRRDRNGAREDPSSAYSRRRKYGGGGDSSEDDEPGRSGLGREKKRSHSEVEAEEEDNGEINPVKTGELSGSSGNAAEADVLTGREATGVLSGLDEGPRGDVLASPDGQGQAKSDKSGKAESSTSSANRETKGKKKKRRKNGKRETAA</sequence>
<feature type="region of interest" description="Disordered" evidence="1">
    <location>
        <begin position="48"/>
        <end position="309"/>
    </location>
</feature>
<feature type="compositionally biased region" description="Low complexity" evidence="1">
    <location>
        <begin position="48"/>
        <end position="67"/>
    </location>
</feature>
<accession>A0A9P8YHE9</accession>
<dbReference type="EMBL" id="JAGTJQ010000001">
    <property type="protein sequence ID" value="KAH7040444.1"/>
    <property type="molecule type" value="Genomic_DNA"/>
</dbReference>
<gene>
    <name evidence="2" type="ORF">B0I36DRAFT_10484</name>
</gene>
<dbReference type="OrthoDB" id="4775230at2759"/>
<dbReference type="AlphaFoldDB" id="A0A9P8YHE9"/>
<evidence type="ECO:0000313" key="2">
    <source>
        <dbReference type="EMBL" id="KAH7040444.1"/>
    </source>
</evidence>
<name>A0A9P8YHE9_9PEZI</name>